<evidence type="ECO:0000256" key="6">
    <source>
        <dbReference type="ARBA" id="ARBA00022679"/>
    </source>
</evidence>
<comment type="pathway">
    <text evidence="2">Protein modification; protein glycosylation.</text>
</comment>
<evidence type="ECO:0000256" key="9">
    <source>
        <dbReference type="ARBA" id="ARBA00022968"/>
    </source>
</evidence>
<keyword evidence="10" id="KW-1133">Transmembrane helix</keyword>
<evidence type="ECO:0000259" key="12">
    <source>
        <dbReference type="Pfam" id="PF02434"/>
    </source>
</evidence>
<accession>A0A7R9MEY5</accession>
<reference evidence="13" key="1">
    <citation type="submission" date="2020-11" db="EMBL/GenBank/DDBJ databases">
        <authorList>
            <person name="Tran Van P."/>
        </authorList>
    </citation>
    <scope>NUCLEOTIDE SEQUENCE</scope>
</reference>
<evidence type="ECO:0000256" key="5">
    <source>
        <dbReference type="ARBA" id="ARBA00022676"/>
    </source>
</evidence>
<keyword evidence="7" id="KW-0812">Transmembrane</keyword>
<dbReference type="GO" id="GO:0016263">
    <property type="term" value="F:glycoprotein-N-acetylgalactosamine 3-beta-galactosyltransferase activity"/>
    <property type="evidence" value="ECO:0007669"/>
    <property type="project" value="UniProtKB-EC"/>
</dbReference>
<keyword evidence="6" id="KW-0808">Transferase</keyword>
<evidence type="ECO:0000256" key="11">
    <source>
        <dbReference type="ARBA" id="ARBA00023136"/>
    </source>
</evidence>
<dbReference type="AlphaFoldDB" id="A0A7R9MEY5"/>
<dbReference type="InterPro" id="IPR026050">
    <property type="entry name" value="C1GALT1/C1GALT1_chp1"/>
</dbReference>
<comment type="similarity">
    <text evidence="3">Belongs to the glycosyltransferase 31 family. Beta3-Gal-T subfamily.</text>
</comment>
<dbReference type="OrthoDB" id="414175at2759"/>
<keyword evidence="9" id="KW-0735">Signal-anchor</keyword>
<dbReference type="GO" id="GO:0016020">
    <property type="term" value="C:membrane"/>
    <property type="evidence" value="ECO:0007669"/>
    <property type="project" value="UniProtKB-SubCell"/>
</dbReference>
<gene>
    <name evidence="13" type="ORF">ONB1V03_LOCUS15409</name>
</gene>
<proteinExistence type="inferred from homology"/>
<evidence type="ECO:0000256" key="2">
    <source>
        <dbReference type="ARBA" id="ARBA00004922"/>
    </source>
</evidence>
<evidence type="ECO:0000313" key="14">
    <source>
        <dbReference type="Proteomes" id="UP000728032"/>
    </source>
</evidence>
<evidence type="ECO:0000256" key="3">
    <source>
        <dbReference type="ARBA" id="ARBA00006462"/>
    </source>
</evidence>
<dbReference type="EMBL" id="OC930659">
    <property type="protein sequence ID" value="CAD7658789.1"/>
    <property type="molecule type" value="Genomic_DNA"/>
</dbReference>
<dbReference type="Gene3D" id="3.90.550.50">
    <property type="match status" value="1"/>
</dbReference>
<dbReference type="EMBL" id="CAJPVJ010015834">
    <property type="protein sequence ID" value="CAG2175975.1"/>
    <property type="molecule type" value="Genomic_DNA"/>
</dbReference>
<dbReference type="InterPro" id="IPR003378">
    <property type="entry name" value="Fringe-like_glycosylTrfase"/>
</dbReference>
<dbReference type="GO" id="GO:0000166">
    <property type="term" value="F:nucleotide binding"/>
    <property type="evidence" value="ECO:0007669"/>
    <property type="project" value="UniProtKB-KW"/>
</dbReference>
<dbReference type="PANTHER" id="PTHR23033">
    <property type="entry name" value="BETA1,3-GALACTOSYLTRANSFERASE"/>
    <property type="match status" value="1"/>
</dbReference>
<evidence type="ECO:0000256" key="1">
    <source>
        <dbReference type="ARBA" id="ARBA00004606"/>
    </source>
</evidence>
<evidence type="ECO:0000313" key="13">
    <source>
        <dbReference type="EMBL" id="CAD7658789.1"/>
    </source>
</evidence>
<dbReference type="EC" id="2.4.1.122" evidence="4"/>
<dbReference type="Proteomes" id="UP000728032">
    <property type="component" value="Unassembled WGS sequence"/>
</dbReference>
<feature type="domain" description="Fringe-like glycosyltransferase" evidence="12">
    <location>
        <begin position="8"/>
        <end position="127"/>
    </location>
</feature>
<organism evidence="13">
    <name type="scientific">Oppiella nova</name>
    <dbReference type="NCBI Taxonomy" id="334625"/>
    <lineage>
        <taxon>Eukaryota</taxon>
        <taxon>Metazoa</taxon>
        <taxon>Ecdysozoa</taxon>
        <taxon>Arthropoda</taxon>
        <taxon>Chelicerata</taxon>
        <taxon>Arachnida</taxon>
        <taxon>Acari</taxon>
        <taxon>Acariformes</taxon>
        <taxon>Sarcoptiformes</taxon>
        <taxon>Oribatida</taxon>
        <taxon>Brachypylina</taxon>
        <taxon>Oppioidea</taxon>
        <taxon>Oppiidae</taxon>
        <taxon>Oppiella</taxon>
    </lineage>
</organism>
<keyword evidence="5" id="KW-0328">Glycosyltransferase</keyword>
<keyword evidence="8" id="KW-0547">Nucleotide-binding</keyword>
<comment type="subcellular location">
    <subcellularLocation>
        <location evidence="1">Membrane</location>
        <topology evidence="1">Single-pass type II membrane protein</topology>
    </subcellularLocation>
</comment>
<name>A0A7R9MEY5_9ACAR</name>
<evidence type="ECO:0000256" key="8">
    <source>
        <dbReference type="ARBA" id="ARBA00022741"/>
    </source>
</evidence>
<keyword evidence="14" id="KW-1185">Reference proteome</keyword>
<evidence type="ECO:0000256" key="10">
    <source>
        <dbReference type="ARBA" id="ARBA00022989"/>
    </source>
</evidence>
<dbReference type="Pfam" id="PF02434">
    <property type="entry name" value="Fringe"/>
    <property type="match status" value="1"/>
</dbReference>
<evidence type="ECO:0000256" key="4">
    <source>
        <dbReference type="ARBA" id="ARBA00012557"/>
    </source>
</evidence>
<dbReference type="PANTHER" id="PTHR23033:SF14">
    <property type="entry name" value="GLYCOPROTEIN-N-ACETYLGALACTOSAMINE 3-BETA-GALACTOSYLTRANSFERASE 1-RELATED"/>
    <property type="match status" value="1"/>
</dbReference>
<evidence type="ECO:0000256" key="7">
    <source>
        <dbReference type="ARBA" id="ARBA00022692"/>
    </source>
</evidence>
<protein>
    <recommendedName>
        <fullName evidence="4">N-acetylgalactosaminide beta-1,3-galactosyltransferase</fullName>
        <ecNumber evidence="4">2.4.1.122</ecNumber>
    </recommendedName>
</protein>
<keyword evidence="11" id="KW-0472">Membrane</keyword>
<sequence length="234" mass="26870">MQQRPRLLCLVTTTPDYHDTKAIAVNETWGKRCDTLLYVSSQTYDGLDVIKSNCSIENHDYLWCKNRQGLVEAHRRYNGSYDWLFKADDDTYVVIENLLHLVSGHNPSEAICAEAVNRLVTSFETKRKYCDISEEKGPDDVYFAACLEGSGTVMGDDRDSLGEPRFFHFAPDAMLNPHDTVYHKKAWLKNYATYNFSTGMQCCSSSTVSFHYVTPDYMYVLEFLLYKLKVQGID</sequence>